<keyword evidence="2" id="KW-1185">Reference proteome</keyword>
<reference evidence="1" key="2">
    <citation type="submission" date="2020-11" db="EMBL/GenBank/DDBJ databases">
        <authorList>
            <person name="McCartney M.A."/>
            <person name="Auch B."/>
            <person name="Kono T."/>
            <person name="Mallez S."/>
            <person name="Becker A."/>
            <person name="Gohl D.M."/>
            <person name="Silverstein K.A.T."/>
            <person name="Koren S."/>
            <person name="Bechman K.B."/>
            <person name="Herman A."/>
            <person name="Abrahante J.E."/>
            <person name="Garbe J."/>
        </authorList>
    </citation>
    <scope>NUCLEOTIDE SEQUENCE</scope>
    <source>
        <strain evidence="1">Duluth1</strain>
        <tissue evidence="1">Whole animal</tissue>
    </source>
</reference>
<dbReference type="AlphaFoldDB" id="A0A9D4KW32"/>
<protein>
    <submittedName>
        <fullName evidence="1">Uncharacterized protein</fullName>
    </submittedName>
</protein>
<reference evidence="1" key="1">
    <citation type="journal article" date="2019" name="bioRxiv">
        <title>The Genome of the Zebra Mussel, Dreissena polymorpha: A Resource for Invasive Species Research.</title>
        <authorList>
            <person name="McCartney M.A."/>
            <person name="Auch B."/>
            <person name="Kono T."/>
            <person name="Mallez S."/>
            <person name="Zhang Y."/>
            <person name="Obille A."/>
            <person name="Becker A."/>
            <person name="Abrahante J.E."/>
            <person name="Garbe J."/>
            <person name="Badalamenti J.P."/>
            <person name="Herman A."/>
            <person name="Mangelson H."/>
            <person name="Liachko I."/>
            <person name="Sullivan S."/>
            <person name="Sone E.D."/>
            <person name="Koren S."/>
            <person name="Silverstein K.A.T."/>
            <person name="Beckman K.B."/>
            <person name="Gohl D.M."/>
        </authorList>
    </citation>
    <scope>NUCLEOTIDE SEQUENCE</scope>
    <source>
        <strain evidence="1">Duluth1</strain>
        <tissue evidence="1">Whole animal</tissue>
    </source>
</reference>
<comment type="caution">
    <text evidence="1">The sequence shown here is derived from an EMBL/GenBank/DDBJ whole genome shotgun (WGS) entry which is preliminary data.</text>
</comment>
<evidence type="ECO:0000313" key="2">
    <source>
        <dbReference type="Proteomes" id="UP000828390"/>
    </source>
</evidence>
<organism evidence="1 2">
    <name type="scientific">Dreissena polymorpha</name>
    <name type="common">Zebra mussel</name>
    <name type="synonym">Mytilus polymorpha</name>
    <dbReference type="NCBI Taxonomy" id="45954"/>
    <lineage>
        <taxon>Eukaryota</taxon>
        <taxon>Metazoa</taxon>
        <taxon>Spiralia</taxon>
        <taxon>Lophotrochozoa</taxon>
        <taxon>Mollusca</taxon>
        <taxon>Bivalvia</taxon>
        <taxon>Autobranchia</taxon>
        <taxon>Heteroconchia</taxon>
        <taxon>Euheterodonta</taxon>
        <taxon>Imparidentia</taxon>
        <taxon>Neoheterodontei</taxon>
        <taxon>Myida</taxon>
        <taxon>Dreissenoidea</taxon>
        <taxon>Dreissenidae</taxon>
        <taxon>Dreissena</taxon>
    </lineage>
</organism>
<dbReference type="EMBL" id="JAIWYP010000003">
    <property type="protein sequence ID" value="KAH3846738.1"/>
    <property type="molecule type" value="Genomic_DNA"/>
</dbReference>
<gene>
    <name evidence="1" type="ORF">DPMN_089041</name>
</gene>
<proteinExistence type="predicted"/>
<accession>A0A9D4KW32</accession>
<evidence type="ECO:0000313" key="1">
    <source>
        <dbReference type="EMBL" id="KAH3846738.1"/>
    </source>
</evidence>
<sequence length="211" mass="24927">MFSPSFMKVLTRITSTTPAGHPTRTIFEIVQVMIWTNLLTKFNEDRTRNGDYREQELSEDSALDYSNIIGKNLLTKFHDDRTINVEKCPCFSTNQNHFRPHPRYHWHTFLTKFHEDLTKNVASRVFLLYPYNASWKPCFSSNRNHFKLFQDIIGTHLLTEFHEDLTKMWPIVLTRQILTPHDGQRHSQKHTISTLCSGEPKIFTILKVEYL</sequence>
<name>A0A9D4KW32_DREPO</name>
<dbReference type="Proteomes" id="UP000828390">
    <property type="component" value="Unassembled WGS sequence"/>
</dbReference>